<protein>
    <recommendedName>
        <fullName evidence="1">PD-(D/E)XK endonuclease-like domain-containing protein</fullName>
    </recommendedName>
</protein>
<comment type="caution">
    <text evidence="2">The sequence shown here is derived from an EMBL/GenBank/DDBJ whole genome shotgun (WGS) entry which is preliminary data.</text>
</comment>
<name>A0A0F9E6J9_9ZZZZ</name>
<dbReference type="InterPro" id="IPR038726">
    <property type="entry name" value="PDDEXK_AddAB-type"/>
</dbReference>
<feature type="non-terminal residue" evidence="2">
    <location>
        <position position="225"/>
    </location>
</feature>
<sequence>MEDYHGYNHYQHPVEAFRAYVEACRAFHSKHKHGLPDDWEEQSALCEGILEHYLVWSKNRDTLQTIWIDGEPQVEITCHIPLPVEPPEGFDKVVYQFTLDRLVEVEDEYWIQDWKFYKNFSQGSLDIDQQMSAYVWAANAVFEKPIAGAILHEFRKTLPNSPRILSTGKLSTAEKQGTTHGLYREAIIRLYGDTDKAPRAVINCLNDLSARESENRDDFIRRTRT</sequence>
<dbReference type="AlphaFoldDB" id="A0A0F9E6J9"/>
<accession>A0A0F9E6J9</accession>
<evidence type="ECO:0000313" key="2">
    <source>
        <dbReference type="EMBL" id="KKL61831.1"/>
    </source>
</evidence>
<evidence type="ECO:0000259" key="1">
    <source>
        <dbReference type="Pfam" id="PF12705"/>
    </source>
</evidence>
<proteinExistence type="predicted"/>
<organism evidence="2">
    <name type="scientific">marine sediment metagenome</name>
    <dbReference type="NCBI Taxonomy" id="412755"/>
    <lineage>
        <taxon>unclassified sequences</taxon>
        <taxon>metagenomes</taxon>
        <taxon>ecological metagenomes</taxon>
    </lineage>
</organism>
<dbReference type="EMBL" id="LAZR01028691">
    <property type="protein sequence ID" value="KKL61831.1"/>
    <property type="molecule type" value="Genomic_DNA"/>
</dbReference>
<gene>
    <name evidence="2" type="ORF">LCGC14_2191330</name>
</gene>
<feature type="domain" description="PD-(D/E)XK endonuclease-like" evidence="1">
    <location>
        <begin position="41"/>
        <end position="167"/>
    </location>
</feature>
<reference evidence="2" key="1">
    <citation type="journal article" date="2015" name="Nature">
        <title>Complex archaea that bridge the gap between prokaryotes and eukaryotes.</title>
        <authorList>
            <person name="Spang A."/>
            <person name="Saw J.H."/>
            <person name="Jorgensen S.L."/>
            <person name="Zaremba-Niedzwiedzka K."/>
            <person name="Martijn J."/>
            <person name="Lind A.E."/>
            <person name="van Eijk R."/>
            <person name="Schleper C."/>
            <person name="Guy L."/>
            <person name="Ettema T.J."/>
        </authorList>
    </citation>
    <scope>NUCLEOTIDE SEQUENCE</scope>
</reference>
<dbReference type="Pfam" id="PF12705">
    <property type="entry name" value="PDDEXK_1"/>
    <property type="match status" value="1"/>
</dbReference>